<keyword evidence="3" id="KW-1185">Reference proteome</keyword>
<reference evidence="3" key="1">
    <citation type="journal article" date="2013" name="Nature">
        <title>Draft genome of the wheat A-genome progenitor Triticum urartu.</title>
        <authorList>
            <person name="Ling H.Q."/>
            <person name="Zhao S."/>
            <person name="Liu D."/>
            <person name="Wang J."/>
            <person name="Sun H."/>
            <person name="Zhang C."/>
            <person name="Fan H."/>
            <person name="Li D."/>
            <person name="Dong L."/>
            <person name="Tao Y."/>
            <person name="Gao C."/>
            <person name="Wu H."/>
            <person name="Li Y."/>
            <person name="Cui Y."/>
            <person name="Guo X."/>
            <person name="Zheng S."/>
            <person name="Wang B."/>
            <person name="Yu K."/>
            <person name="Liang Q."/>
            <person name="Yang W."/>
            <person name="Lou X."/>
            <person name="Chen J."/>
            <person name="Feng M."/>
            <person name="Jian J."/>
            <person name="Zhang X."/>
            <person name="Luo G."/>
            <person name="Jiang Y."/>
            <person name="Liu J."/>
            <person name="Wang Z."/>
            <person name="Sha Y."/>
            <person name="Zhang B."/>
            <person name="Wu H."/>
            <person name="Tang D."/>
            <person name="Shen Q."/>
            <person name="Xue P."/>
            <person name="Zou S."/>
            <person name="Wang X."/>
            <person name="Liu X."/>
            <person name="Wang F."/>
            <person name="Yang Y."/>
            <person name="An X."/>
            <person name="Dong Z."/>
            <person name="Zhang K."/>
            <person name="Zhang X."/>
            <person name="Luo M.C."/>
            <person name="Dvorak J."/>
            <person name="Tong Y."/>
            <person name="Wang J."/>
            <person name="Yang H."/>
            <person name="Li Z."/>
            <person name="Wang D."/>
            <person name="Zhang A."/>
            <person name="Wang J."/>
        </authorList>
    </citation>
    <scope>NUCLEOTIDE SEQUENCE</scope>
    <source>
        <strain evidence="3">cv. G1812</strain>
    </source>
</reference>
<dbReference type="Proteomes" id="UP000015106">
    <property type="component" value="Chromosome 1"/>
</dbReference>
<accession>A0A8R7P166</accession>
<protein>
    <submittedName>
        <fullName evidence="2">Uncharacterized protein</fullName>
    </submittedName>
</protein>
<feature type="compositionally biased region" description="Low complexity" evidence="1">
    <location>
        <begin position="1"/>
        <end position="10"/>
    </location>
</feature>
<feature type="region of interest" description="Disordered" evidence="1">
    <location>
        <begin position="1"/>
        <end position="63"/>
    </location>
</feature>
<dbReference type="Gramene" id="TuG1812G0100000754.01.T01">
    <property type="protein sequence ID" value="TuG1812G0100000754.01.T01"/>
    <property type="gene ID" value="TuG1812G0100000754.01"/>
</dbReference>
<organism evidence="2 3">
    <name type="scientific">Triticum urartu</name>
    <name type="common">Red wild einkorn</name>
    <name type="synonym">Crithodium urartu</name>
    <dbReference type="NCBI Taxonomy" id="4572"/>
    <lineage>
        <taxon>Eukaryota</taxon>
        <taxon>Viridiplantae</taxon>
        <taxon>Streptophyta</taxon>
        <taxon>Embryophyta</taxon>
        <taxon>Tracheophyta</taxon>
        <taxon>Spermatophyta</taxon>
        <taxon>Magnoliopsida</taxon>
        <taxon>Liliopsida</taxon>
        <taxon>Poales</taxon>
        <taxon>Poaceae</taxon>
        <taxon>BOP clade</taxon>
        <taxon>Pooideae</taxon>
        <taxon>Triticodae</taxon>
        <taxon>Triticeae</taxon>
        <taxon>Triticinae</taxon>
        <taxon>Triticum</taxon>
    </lineage>
</organism>
<feature type="region of interest" description="Disordered" evidence="1">
    <location>
        <begin position="166"/>
        <end position="195"/>
    </location>
</feature>
<dbReference type="EnsemblPlants" id="TuG1812G0100000754.01.T01">
    <property type="protein sequence ID" value="TuG1812G0100000754.01.T01"/>
    <property type="gene ID" value="TuG1812G0100000754.01"/>
</dbReference>
<evidence type="ECO:0000313" key="3">
    <source>
        <dbReference type="Proteomes" id="UP000015106"/>
    </source>
</evidence>
<proteinExistence type="predicted"/>
<name>A0A8R7P166_TRIUA</name>
<evidence type="ECO:0000313" key="2">
    <source>
        <dbReference type="EnsemblPlants" id="TuG1812G0100000754.01.T01"/>
    </source>
</evidence>
<feature type="compositionally biased region" description="Gly residues" evidence="1">
    <location>
        <begin position="29"/>
        <end position="54"/>
    </location>
</feature>
<sequence>EGGQGSYQAGGSYGGRTGEGGQGSYQAGGSYGGRSGGDGAGHGHGGSARGGHGARGSDHEQANGFWGGLRRRLKKTLDERDLLENLEELHYQVERIERIQNLPERIAAIGQKFHDHWVTVSLAFSTMYATVSGKVQDQAVSVKAKMIDQAVSVKAKMIGVKDKLKERLSPQKVRPNDDQPEDEPIAIPLATDFSP</sequence>
<feature type="compositionally biased region" description="Gly residues" evidence="1">
    <location>
        <begin position="11"/>
        <end position="23"/>
    </location>
</feature>
<dbReference type="AlphaFoldDB" id="A0A8R7P166"/>
<reference evidence="2" key="2">
    <citation type="submission" date="2018-03" db="EMBL/GenBank/DDBJ databases">
        <title>The Triticum urartu genome reveals the dynamic nature of wheat genome evolution.</title>
        <authorList>
            <person name="Ling H."/>
            <person name="Ma B."/>
            <person name="Shi X."/>
            <person name="Liu H."/>
            <person name="Dong L."/>
            <person name="Sun H."/>
            <person name="Cao Y."/>
            <person name="Gao Q."/>
            <person name="Zheng S."/>
            <person name="Li Y."/>
            <person name="Yu Y."/>
            <person name="Du H."/>
            <person name="Qi M."/>
            <person name="Li Y."/>
            <person name="Yu H."/>
            <person name="Cui Y."/>
            <person name="Wang N."/>
            <person name="Chen C."/>
            <person name="Wu H."/>
            <person name="Zhao Y."/>
            <person name="Zhang J."/>
            <person name="Li Y."/>
            <person name="Zhou W."/>
            <person name="Zhang B."/>
            <person name="Hu W."/>
            <person name="Eijk M."/>
            <person name="Tang J."/>
            <person name="Witsenboer H."/>
            <person name="Zhao S."/>
            <person name="Li Z."/>
            <person name="Zhang A."/>
            <person name="Wang D."/>
            <person name="Liang C."/>
        </authorList>
    </citation>
    <scope>NUCLEOTIDE SEQUENCE [LARGE SCALE GENOMIC DNA]</scope>
    <source>
        <strain evidence="2">cv. G1812</strain>
    </source>
</reference>
<feature type="compositionally biased region" description="Basic and acidic residues" evidence="1">
    <location>
        <begin position="166"/>
        <end position="177"/>
    </location>
</feature>
<evidence type="ECO:0000256" key="1">
    <source>
        <dbReference type="SAM" id="MobiDB-lite"/>
    </source>
</evidence>
<reference evidence="2" key="3">
    <citation type="submission" date="2022-06" db="UniProtKB">
        <authorList>
            <consortium name="EnsemblPlants"/>
        </authorList>
    </citation>
    <scope>IDENTIFICATION</scope>
</reference>